<dbReference type="RefSeq" id="WP_200699212.1">
    <property type="nucleotide sequence ID" value="NZ_JAQOSK010000019.1"/>
</dbReference>
<sequence>MEFTPVLRSELLKIRTLRSLVGGLCAVLLSTALFSALAGADSDGPDFDPLFSVFFGVGFGQIAAIAFGTTAVAAEFRGGALRATLAAVPHRGRWFAAKAVAVGVPVLAVGLLTGGVSLAVGKAVLGERADLTWGEEVRGVVGCGLYLTLMALLAAGLTAVLRSGVATLSLLIPFLLIVSFVIGDMSNSVADLLPDRAGQVVLHRTWDGPFGPWTGLAVTALWTAAALAAGAWSVRRRDA</sequence>
<organism evidence="2 3">
    <name type="scientific">Streptomyces gilvifuscus</name>
    <dbReference type="NCBI Taxonomy" id="1550617"/>
    <lineage>
        <taxon>Bacteria</taxon>
        <taxon>Bacillati</taxon>
        <taxon>Actinomycetota</taxon>
        <taxon>Actinomycetes</taxon>
        <taxon>Kitasatosporales</taxon>
        <taxon>Streptomycetaceae</taxon>
        <taxon>Streptomyces</taxon>
    </lineage>
</organism>
<proteinExistence type="predicted"/>
<feature type="transmembrane region" description="Helical" evidence="1">
    <location>
        <begin position="139"/>
        <end position="161"/>
    </location>
</feature>
<evidence type="ECO:0000313" key="2">
    <source>
        <dbReference type="EMBL" id="MDC2960031.1"/>
    </source>
</evidence>
<keyword evidence="1" id="KW-1133">Transmembrane helix</keyword>
<gene>
    <name evidence="2" type="ORF">PO587_36955</name>
</gene>
<feature type="transmembrane region" description="Helical" evidence="1">
    <location>
        <begin position="168"/>
        <end position="190"/>
    </location>
</feature>
<dbReference type="Proteomes" id="UP001221328">
    <property type="component" value="Unassembled WGS sequence"/>
</dbReference>
<keyword evidence="3" id="KW-1185">Reference proteome</keyword>
<feature type="transmembrane region" description="Helical" evidence="1">
    <location>
        <begin position="50"/>
        <end position="74"/>
    </location>
</feature>
<keyword evidence="1" id="KW-0472">Membrane</keyword>
<keyword evidence="1" id="KW-0812">Transmembrane</keyword>
<protein>
    <submittedName>
        <fullName evidence="2">ABC transporter permease</fullName>
    </submittedName>
</protein>
<dbReference type="EMBL" id="JAQOSK010000019">
    <property type="protein sequence ID" value="MDC2960031.1"/>
    <property type="molecule type" value="Genomic_DNA"/>
</dbReference>
<feature type="transmembrane region" description="Helical" evidence="1">
    <location>
        <begin position="20"/>
        <end position="38"/>
    </location>
</feature>
<feature type="transmembrane region" description="Helical" evidence="1">
    <location>
        <begin position="210"/>
        <end position="234"/>
    </location>
</feature>
<evidence type="ECO:0000313" key="3">
    <source>
        <dbReference type="Proteomes" id="UP001221328"/>
    </source>
</evidence>
<name>A0ABT5G5T2_9ACTN</name>
<accession>A0ABT5G5T2</accession>
<comment type="caution">
    <text evidence="2">The sequence shown here is derived from an EMBL/GenBank/DDBJ whole genome shotgun (WGS) entry which is preliminary data.</text>
</comment>
<feature type="transmembrane region" description="Helical" evidence="1">
    <location>
        <begin position="95"/>
        <end position="119"/>
    </location>
</feature>
<evidence type="ECO:0000256" key="1">
    <source>
        <dbReference type="SAM" id="Phobius"/>
    </source>
</evidence>
<reference evidence="2 3" key="1">
    <citation type="journal article" date="2015" name="Int. J. Syst. Evol. Microbiol.">
        <title>Streptomyces gilvifuscus sp. nov., an actinomycete that produces antibacterial compounds isolated from soil.</title>
        <authorList>
            <person name="Nguyen T.M."/>
            <person name="Kim J."/>
        </authorList>
    </citation>
    <scope>NUCLEOTIDE SEQUENCE [LARGE SCALE GENOMIC DNA]</scope>
    <source>
        <strain evidence="2 3">T113</strain>
    </source>
</reference>